<dbReference type="Gene3D" id="6.10.280.190">
    <property type="match status" value="1"/>
</dbReference>
<reference evidence="1 2" key="1">
    <citation type="submission" date="2012-09" db="EMBL/GenBank/DDBJ databases">
        <title>Draft Genome Sequences of 6 Strains from Genus Thauera.</title>
        <authorList>
            <person name="Liu B."/>
            <person name="Shapleigh J.P."/>
            <person name="Frostegard A.H."/>
        </authorList>
    </citation>
    <scope>NUCLEOTIDE SEQUENCE [LARGE SCALE GENOMIC DNA]</scope>
    <source>
        <strain evidence="1 2">B4P</strain>
    </source>
</reference>
<protein>
    <submittedName>
        <fullName evidence="1">Uncharacterized protein</fullName>
    </submittedName>
</protein>
<organism evidence="1 2">
    <name type="scientific">Thauera phenylacetica B4P</name>
    <dbReference type="NCBI Taxonomy" id="1234382"/>
    <lineage>
        <taxon>Bacteria</taxon>
        <taxon>Pseudomonadati</taxon>
        <taxon>Pseudomonadota</taxon>
        <taxon>Betaproteobacteria</taxon>
        <taxon>Rhodocyclales</taxon>
        <taxon>Zoogloeaceae</taxon>
        <taxon>Thauera</taxon>
    </lineage>
</organism>
<dbReference type="EMBL" id="AMXF01000035">
    <property type="protein sequence ID" value="ENO97727.1"/>
    <property type="molecule type" value="Genomic_DNA"/>
</dbReference>
<dbReference type="AlphaFoldDB" id="N6ZTA7"/>
<sequence>MLAQANSLPQGVLSLLRG</sequence>
<keyword evidence="2" id="KW-1185">Reference proteome</keyword>
<evidence type="ECO:0000313" key="2">
    <source>
        <dbReference type="Proteomes" id="UP000013047"/>
    </source>
</evidence>
<comment type="caution">
    <text evidence="1">The sequence shown here is derived from an EMBL/GenBank/DDBJ whole genome shotgun (WGS) entry which is preliminary data.</text>
</comment>
<evidence type="ECO:0000313" key="1">
    <source>
        <dbReference type="EMBL" id="ENO97727.1"/>
    </source>
</evidence>
<dbReference type="Proteomes" id="UP000013047">
    <property type="component" value="Unassembled WGS sequence"/>
</dbReference>
<accession>N6ZTA7</accession>
<name>N6ZTA7_9RHOO</name>
<proteinExistence type="predicted"/>
<gene>
    <name evidence="1" type="ORF">C667_07501</name>
</gene>